<keyword evidence="2" id="KW-1185">Reference proteome</keyword>
<dbReference type="Proteomes" id="UP000478052">
    <property type="component" value="Unassembled WGS sequence"/>
</dbReference>
<dbReference type="AlphaFoldDB" id="A0A6G0Y3T5"/>
<evidence type="ECO:0000313" key="2">
    <source>
        <dbReference type="Proteomes" id="UP000478052"/>
    </source>
</evidence>
<comment type="caution">
    <text evidence="1">The sequence shown here is derived from an EMBL/GenBank/DDBJ whole genome shotgun (WGS) entry which is preliminary data.</text>
</comment>
<gene>
    <name evidence="1" type="ORF">FWK35_00017452</name>
</gene>
<name>A0A6G0Y3T5_APHCR</name>
<proteinExistence type="predicted"/>
<sequence>MDGFVDFDDNYEFIYEPVQIRARKFTKEIFSNILMPMIFPEGDQNVNTDMRGLPITNSWTLLTALRFYGTGC</sequence>
<accession>A0A6G0Y3T5</accession>
<dbReference type="EMBL" id="VUJU01006338">
    <property type="protein sequence ID" value="KAF0748813.1"/>
    <property type="molecule type" value="Genomic_DNA"/>
</dbReference>
<reference evidence="1 2" key="1">
    <citation type="submission" date="2019-08" db="EMBL/GenBank/DDBJ databases">
        <title>Whole genome of Aphis craccivora.</title>
        <authorList>
            <person name="Voronova N.V."/>
            <person name="Shulinski R.S."/>
            <person name="Bandarenka Y.V."/>
            <person name="Zhorov D.G."/>
            <person name="Warner D."/>
        </authorList>
    </citation>
    <scope>NUCLEOTIDE SEQUENCE [LARGE SCALE GENOMIC DNA]</scope>
    <source>
        <strain evidence="1">180601</strain>
        <tissue evidence="1">Whole Body</tissue>
    </source>
</reference>
<evidence type="ECO:0000313" key="1">
    <source>
        <dbReference type="EMBL" id="KAF0748813.1"/>
    </source>
</evidence>
<organism evidence="1 2">
    <name type="scientific">Aphis craccivora</name>
    <name type="common">Cowpea aphid</name>
    <dbReference type="NCBI Taxonomy" id="307492"/>
    <lineage>
        <taxon>Eukaryota</taxon>
        <taxon>Metazoa</taxon>
        <taxon>Ecdysozoa</taxon>
        <taxon>Arthropoda</taxon>
        <taxon>Hexapoda</taxon>
        <taxon>Insecta</taxon>
        <taxon>Pterygota</taxon>
        <taxon>Neoptera</taxon>
        <taxon>Paraneoptera</taxon>
        <taxon>Hemiptera</taxon>
        <taxon>Sternorrhyncha</taxon>
        <taxon>Aphidomorpha</taxon>
        <taxon>Aphidoidea</taxon>
        <taxon>Aphididae</taxon>
        <taxon>Aphidini</taxon>
        <taxon>Aphis</taxon>
        <taxon>Aphis</taxon>
    </lineage>
</organism>
<protein>
    <submittedName>
        <fullName evidence="1">Putative nuclease HARBI1</fullName>
    </submittedName>
</protein>